<dbReference type="EMBL" id="JARAOO010000006">
    <property type="protein sequence ID" value="KAJ7965301.1"/>
    <property type="molecule type" value="Genomic_DNA"/>
</dbReference>
<evidence type="ECO:0000313" key="10">
    <source>
        <dbReference type="EMBL" id="KAJ7965301.1"/>
    </source>
</evidence>
<evidence type="ECO:0000313" key="11">
    <source>
        <dbReference type="Proteomes" id="UP001163823"/>
    </source>
</evidence>
<keyword evidence="5" id="KW-0571">Peptide transport</keyword>
<gene>
    <name evidence="10" type="ORF">O6P43_014965</name>
</gene>
<evidence type="ECO:0000256" key="8">
    <source>
        <dbReference type="ARBA" id="ARBA00023136"/>
    </source>
</evidence>
<dbReference type="PANTHER" id="PTHR22601">
    <property type="entry name" value="ISP4 LIKE PROTEIN"/>
    <property type="match status" value="1"/>
</dbReference>
<accession>A0AAD7LVU6</accession>
<evidence type="ECO:0000256" key="4">
    <source>
        <dbReference type="ARBA" id="ARBA00022692"/>
    </source>
</evidence>
<feature type="transmembrane region" description="Helical" evidence="9">
    <location>
        <begin position="90"/>
        <end position="117"/>
    </location>
</feature>
<reference evidence="10" key="1">
    <citation type="journal article" date="2023" name="Science">
        <title>Elucidation of the pathway for biosynthesis of saponin adjuvants from the soapbark tree.</title>
        <authorList>
            <person name="Reed J."/>
            <person name="Orme A."/>
            <person name="El-Demerdash A."/>
            <person name="Owen C."/>
            <person name="Martin L.B.B."/>
            <person name="Misra R.C."/>
            <person name="Kikuchi S."/>
            <person name="Rejzek M."/>
            <person name="Martin A.C."/>
            <person name="Harkess A."/>
            <person name="Leebens-Mack J."/>
            <person name="Louveau T."/>
            <person name="Stephenson M.J."/>
            <person name="Osbourn A."/>
        </authorList>
    </citation>
    <scope>NUCLEOTIDE SEQUENCE</scope>
    <source>
        <strain evidence="10">S10</strain>
    </source>
</reference>
<evidence type="ECO:0000256" key="7">
    <source>
        <dbReference type="ARBA" id="ARBA00022989"/>
    </source>
</evidence>
<dbReference type="GO" id="GO:0035673">
    <property type="term" value="F:oligopeptide transmembrane transporter activity"/>
    <property type="evidence" value="ECO:0007669"/>
    <property type="project" value="InterPro"/>
</dbReference>
<dbReference type="AlphaFoldDB" id="A0AAD7LVU6"/>
<dbReference type="Pfam" id="PF03169">
    <property type="entry name" value="OPT"/>
    <property type="match status" value="1"/>
</dbReference>
<comment type="subcellular location">
    <subcellularLocation>
        <location evidence="1">Membrane</location>
        <topology evidence="1">Multi-pass membrane protein</topology>
    </subcellularLocation>
</comment>
<keyword evidence="7 9" id="KW-1133">Transmembrane helix</keyword>
<keyword evidence="3" id="KW-0813">Transport</keyword>
<evidence type="ECO:0000256" key="3">
    <source>
        <dbReference type="ARBA" id="ARBA00022448"/>
    </source>
</evidence>
<proteinExistence type="inferred from homology"/>
<name>A0AAD7LVU6_QUISA</name>
<evidence type="ECO:0000256" key="2">
    <source>
        <dbReference type="ARBA" id="ARBA00005484"/>
    </source>
</evidence>
<sequence>MGTIPNLCDTSKLPHGSPWKCPMDRVFFDASVIWGLVGPRRIFGDLGEYGKINWFFLGGAIAPIVVWFADRTFPNQKWIRLIHMARLVGCHIIDAPATAVIFTSWIIAGFLSGFVVYRYQPEWWKRYNCVLSVGLDARTVS</sequence>
<dbReference type="Proteomes" id="UP001163823">
    <property type="component" value="Chromosome 6"/>
</dbReference>
<organism evidence="10 11">
    <name type="scientific">Quillaja saponaria</name>
    <name type="common">Soap bark tree</name>
    <dbReference type="NCBI Taxonomy" id="32244"/>
    <lineage>
        <taxon>Eukaryota</taxon>
        <taxon>Viridiplantae</taxon>
        <taxon>Streptophyta</taxon>
        <taxon>Embryophyta</taxon>
        <taxon>Tracheophyta</taxon>
        <taxon>Spermatophyta</taxon>
        <taxon>Magnoliopsida</taxon>
        <taxon>eudicotyledons</taxon>
        <taxon>Gunneridae</taxon>
        <taxon>Pentapetalae</taxon>
        <taxon>rosids</taxon>
        <taxon>fabids</taxon>
        <taxon>Fabales</taxon>
        <taxon>Quillajaceae</taxon>
        <taxon>Quillaja</taxon>
    </lineage>
</organism>
<dbReference type="GO" id="GO:0015031">
    <property type="term" value="P:protein transport"/>
    <property type="evidence" value="ECO:0007669"/>
    <property type="project" value="UniProtKB-KW"/>
</dbReference>
<dbReference type="KEGG" id="qsa:O6P43_014965"/>
<protein>
    <submittedName>
        <fullName evidence="10">Oligopeptide transporter</fullName>
    </submittedName>
</protein>
<keyword evidence="4 9" id="KW-0812">Transmembrane</keyword>
<keyword evidence="6" id="KW-0653">Protein transport</keyword>
<keyword evidence="8 9" id="KW-0472">Membrane</keyword>
<evidence type="ECO:0000256" key="5">
    <source>
        <dbReference type="ARBA" id="ARBA00022856"/>
    </source>
</evidence>
<dbReference type="InterPro" id="IPR004813">
    <property type="entry name" value="OPT"/>
</dbReference>
<comment type="caution">
    <text evidence="10">The sequence shown here is derived from an EMBL/GenBank/DDBJ whole genome shotgun (WGS) entry which is preliminary data.</text>
</comment>
<comment type="similarity">
    <text evidence="2">Belongs to the oligopeptide OPT transporter (TC 2.A.67.1) family.</text>
</comment>
<evidence type="ECO:0000256" key="1">
    <source>
        <dbReference type="ARBA" id="ARBA00004141"/>
    </source>
</evidence>
<evidence type="ECO:0000256" key="6">
    <source>
        <dbReference type="ARBA" id="ARBA00022927"/>
    </source>
</evidence>
<dbReference type="InterPro" id="IPR004648">
    <property type="entry name" value="Oligpept_transpt"/>
</dbReference>
<evidence type="ECO:0000256" key="9">
    <source>
        <dbReference type="SAM" id="Phobius"/>
    </source>
</evidence>
<keyword evidence="11" id="KW-1185">Reference proteome</keyword>
<dbReference type="GO" id="GO:0016020">
    <property type="term" value="C:membrane"/>
    <property type="evidence" value="ECO:0007669"/>
    <property type="project" value="UniProtKB-SubCell"/>
</dbReference>
<feature type="transmembrane region" description="Helical" evidence="9">
    <location>
        <begin position="52"/>
        <end position="69"/>
    </location>
</feature>